<gene>
    <name evidence="2" type="ORF">AK812_SmicGene23367</name>
</gene>
<feature type="region of interest" description="Disordered" evidence="1">
    <location>
        <begin position="205"/>
        <end position="330"/>
    </location>
</feature>
<dbReference type="Proteomes" id="UP000186817">
    <property type="component" value="Unassembled WGS sequence"/>
</dbReference>
<dbReference type="PANTHER" id="PTHR21580">
    <property type="entry name" value="SHIPPO-1-RELATED"/>
    <property type="match status" value="1"/>
</dbReference>
<dbReference type="AlphaFoldDB" id="A0A1Q9DHD9"/>
<feature type="region of interest" description="Disordered" evidence="1">
    <location>
        <begin position="346"/>
        <end position="376"/>
    </location>
</feature>
<dbReference type="OMA" id="PHPSATH"/>
<organism evidence="2 3">
    <name type="scientific">Symbiodinium microadriaticum</name>
    <name type="common">Dinoflagellate</name>
    <name type="synonym">Zooxanthella microadriatica</name>
    <dbReference type="NCBI Taxonomy" id="2951"/>
    <lineage>
        <taxon>Eukaryota</taxon>
        <taxon>Sar</taxon>
        <taxon>Alveolata</taxon>
        <taxon>Dinophyceae</taxon>
        <taxon>Suessiales</taxon>
        <taxon>Symbiodiniaceae</taxon>
        <taxon>Symbiodinium</taxon>
    </lineage>
</organism>
<dbReference type="EMBL" id="LSRX01000536">
    <property type="protein sequence ID" value="OLP94585.1"/>
    <property type="molecule type" value="Genomic_DNA"/>
</dbReference>
<dbReference type="OrthoDB" id="186871at2759"/>
<accession>A0A1Q9DHD9</accession>
<dbReference type="InterPro" id="IPR051291">
    <property type="entry name" value="CIMAP"/>
</dbReference>
<feature type="region of interest" description="Disordered" evidence="1">
    <location>
        <begin position="1"/>
        <end position="29"/>
    </location>
</feature>
<feature type="compositionally biased region" description="Polar residues" evidence="1">
    <location>
        <begin position="348"/>
        <end position="362"/>
    </location>
</feature>
<evidence type="ECO:0000256" key="1">
    <source>
        <dbReference type="SAM" id="MobiDB-lite"/>
    </source>
</evidence>
<proteinExistence type="predicted"/>
<name>A0A1Q9DHD9_SYMMI</name>
<evidence type="ECO:0000313" key="2">
    <source>
        <dbReference type="EMBL" id="OLP94585.1"/>
    </source>
</evidence>
<keyword evidence="3" id="KW-1185">Reference proteome</keyword>
<comment type="caution">
    <text evidence="2">The sequence shown here is derived from an EMBL/GenBank/DDBJ whole genome shotgun (WGS) entry which is preliminary data.</text>
</comment>
<protein>
    <submittedName>
        <fullName evidence="2">Uncharacterized protein</fullName>
    </submittedName>
</protein>
<sequence length="405" mass="43720">MASKAGLPLRGPGFEVEPPDKANFRSIGRGNGGVIKKRIPVYIKDVDPATPSSMPTKYQTVLYRKNREKRGFSCSTTRTAQTRAMAEVVPGPGAYSGDLVIQELEESTKTSTSTSSSVSQVALRGRGTFASRTPRLVHPSKQHGYVPPGPGTYIMRDVQRDSSPTAAFSLPGPGNPAKFNVVETEPGPASYLGPDDAVPPIGCQGARAVFGSSPRATQQVRDPDLPGPGQYDQIDGEERLRSTRPSQKQLSPRPEPLTDLETLKLRRGEEILKSNTSEDVSSPGPGQYTPRLDAVRGPKQFNARGHSSFHIGNSHLPRKWRQPGPGPTDYVPPIGQARPRDAPWPLSTLASSSERFAKQQGSGAPGPAFYSPKHEPGAVVESNGSYEQKAVVVFNVEQLVRVWPE</sequence>
<reference evidence="2 3" key="1">
    <citation type="submission" date="2016-02" db="EMBL/GenBank/DDBJ databases">
        <title>Genome analysis of coral dinoflagellate symbionts highlights evolutionary adaptations to a symbiotic lifestyle.</title>
        <authorList>
            <person name="Aranda M."/>
            <person name="Li Y."/>
            <person name="Liew Y.J."/>
            <person name="Baumgarten S."/>
            <person name="Simakov O."/>
            <person name="Wilson M."/>
            <person name="Piel J."/>
            <person name="Ashoor H."/>
            <person name="Bougouffa S."/>
            <person name="Bajic V.B."/>
            <person name="Ryu T."/>
            <person name="Ravasi T."/>
            <person name="Bayer T."/>
            <person name="Micklem G."/>
            <person name="Kim H."/>
            <person name="Bhak J."/>
            <person name="Lajeunesse T.C."/>
            <person name="Voolstra C.R."/>
        </authorList>
    </citation>
    <scope>NUCLEOTIDE SEQUENCE [LARGE SCALE GENOMIC DNA]</scope>
    <source>
        <strain evidence="2 3">CCMP2467</strain>
    </source>
</reference>
<feature type="compositionally biased region" description="Basic and acidic residues" evidence="1">
    <location>
        <begin position="261"/>
        <end position="272"/>
    </location>
</feature>
<evidence type="ECO:0000313" key="3">
    <source>
        <dbReference type="Proteomes" id="UP000186817"/>
    </source>
</evidence>